<keyword evidence="7" id="KW-0238">DNA-binding</keyword>
<dbReference type="SMART" id="SM00868">
    <property type="entry name" value="zf-AD"/>
    <property type="match status" value="2"/>
</dbReference>
<dbReference type="PROSITE" id="PS50157">
    <property type="entry name" value="ZINC_FINGER_C2H2_2"/>
    <property type="match status" value="12"/>
</dbReference>
<keyword evidence="2 10" id="KW-0479">Metal-binding</keyword>
<feature type="domain" description="C2H2-type" evidence="12">
    <location>
        <begin position="653"/>
        <end position="675"/>
    </location>
</feature>
<dbReference type="InterPro" id="IPR036236">
    <property type="entry name" value="Znf_C2H2_sf"/>
</dbReference>
<dbReference type="FunFam" id="3.30.160.60:FF:000072">
    <property type="entry name" value="zinc finger protein 143 isoform X1"/>
    <property type="match status" value="1"/>
</dbReference>
<dbReference type="FunFam" id="3.30.160.60:FF:000446">
    <property type="entry name" value="Zinc finger protein"/>
    <property type="match status" value="2"/>
</dbReference>
<evidence type="ECO:0000259" key="12">
    <source>
        <dbReference type="PROSITE" id="PS50157"/>
    </source>
</evidence>
<feature type="domain" description="C2H2-type" evidence="12">
    <location>
        <begin position="568"/>
        <end position="595"/>
    </location>
</feature>
<evidence type="ECO:0000256" key="9">
    <source>
        <dbReference type="PROSITE-ProRule" id="PRU00042"/>
    </source>
</evidence>
<keyword evidence="6" id="KW-0805">Transcription regulation</keyword>
<feature type="domain" description="C2H2-type" evidence="12">
    <location>
        <begin position="288"/>
        <end position="315"/>
    </location>
</feature>
<keyword evidence="4 9" id="KW-0863">Zinc-finger</keyword>
<dbReference type="Gene3D" id="3.40.1800.20">
    <property type="match status" value="1"/>
</dbReference>
<evidence type="ECO:0000256" key="4">
    <source>
        <dbReference type="ARBA" id="ARBA00022771"/>
    </source>
</evidence>
<feature type="compositionally biased region" description="Basic and acidic residues" evidence="11">
    <location>
        <begin position="410"/>
        <end position="460"/>
    </location>
</feature>
<dbReference type="SUPFAM" id="SSF57667">
    <property type="entry name" value="beta-beta-alpha zinc fingers"/>
    <property type="match status" value="6"/>
</dbReference>
<reference evidence="14" key="1">
    <citation type="submission" date="2020-05" db="UniProtKB">
        <authorList>
            <consortium name="EnsemblMetazoa"/>
        </authorList>
    </citation>
    <scope>IDENTIFICATION</scope>
    <source>
        <strain evidence="14">USDA</strain>
    </source>
</reference>
<evidence type="ECO:0000259" key="13">
    <source>
        <dbReference type="PROSITE" id="PS51915"/>
    </source>
</evidence>
<evidence type="ECO:0000256" key="6">
    <source>
        <dbReference type="ARBA" id="ARBA00023015"/>
    </source>
</evidence>
<keyword evidence="6" id="KW-0804">Transcription</keyword>
<dbReference type="InterPro" id="IPR012934">
    <property type="entry name" value="Znf_AD"/>
</dbReference>
<comment type="subcellular location">
    <subcellularLocation>
        <location evidence="1">Nucleus</location>
    </subcellularLocation>
</comment>
<dbReference type="GO" id="GO:0000978">
    <property type="term" value="F:RNA polymerase II cis-regulatory region sequence-specific DNA binding"/>
    <property type="evidence" value="ECO:0007669"/>
    <property type="project" value="TreeGrafter"/>
</dbReference>
<dbReference type="InterPro" id="IPR050589">
    <property type="entry name" value="Ikaros_C2H2-ZF"/>
</dbReference>
<keyword evidence="3" id="KW-0677">Repeat</keyword>
<feature type="domain" description="C2H2-type" evidence="12">
    <location>
        <begin position="596"/>
        <end position="624"/>
    </location>
</feature>
<dbReference type="GO" id="GO:0003700">
    <property type="term" value="F:DNA-binding transcription factor activity"/>
    <property type="evidence" value="ECO:0007669"/>
    <property type="project" value="TreeGrafter"/>
</dbReference>
<keyword evidence="15" id="KW-1185">Reference proteome</keyword>
<dbReference type="GO" id="GO:0005634">
    <property type="term" value="C:nucleus"/>
    <property type="evidence" value="ECO:0007669"/>
    <property type="project" value="UniProtKB-SubCell"/>
</dbReference>
<dbReference type="GO" id="GO:0008270">
    <property type="term" value="F:zinc ion binding"/>
    <property type="evidence" value="ECO:0007669"/>
    <property type="project" value="UniProtKB-UniRule"/>
</dbReference>
<feature type="domain" description="C2H2-type" evidence="12">
    <location>
        <begin position="260"/>
        <end position="287"/>
    </location>
</feature>
<evidence type="ECO:0000256" key="10">
    <source>
        <dbReference type="PROSITE-ProRule" id="PRU01263"/>
    </source>
</evidence>
<evidence type="ECO:0008006" key="16">
    <source>
        <dbReference type="Google" id="ProtNLM"/>
    </source>
</evidence>
<feature type="region of interest" description="Disordered" evidence="11">
    <location>
        <begin position="401"/>
        <end position="504"/>
    </location>
</feature>
<dbReference type="SUPFAM" id="SSF57716">
    <property type="entry name" value="Glucocorticoid receptor-like (DNA-binding domain)"/>
    <property type="match status" value="1"/>
</dbReference>
<feature type="binding site" evidence="10">
    <location>
        <position position="68"/>
    </location>
    <ligand>
        <name>Zn(2+)</name>
        <dbReference type="ChEBI" id="CHEBI:29105"/>
    </ligand>
</feature>
<feature type="domain" description="C2H2-type" evidence="12">
    <location>
        <begin position="625"/>
        <end position="652"/>
    </location>
</feature>
<dbReference type="SMART" id="SM00355">
    <property type="entry name" value="ZnF_C2H2"/>
    <property type="match status" value="12"/>
</dbReference>
<feature type="binding site" evidence="10">
    <location>
        <position position="65"/>
    </location>
    <ligand>
        <name>Zn(2+)</name>
        <dbReference type="ChEBI" id="CHEBI:29105"/>
    </ligand>
</feature>
<dbReference type="GO" id="GO:0006357">
    <property type="term" value="P:regulation of transcription by RNA polymerase II"/>
    <property type="evidence" value="ECO:0007669"/>
    <property type="project" value="TreeGrafter"/>
</dbReference>
<dbReference type="AlphaFoldDB" id="A0A1I8P5G1"/>
<gene>
    <name evidence="14" type="primary">106086742</name>
</gene>
<feature type="domain" description="C2H2-type" evidence="12">
    <location>
        <begin position="316"/>
        <end position="344"/>
    </location>
</feature>
<feature type="compositionally biased region" description="Basic residues" evidence="11">
    <location>
        <begin position="468"/>
        <end position="477"/>
    </location>
</feature>
<dbReference type="Proteomes" id="UP000095300">
    <property type="component" value="Unassembled WGS sequence"/>
</dbReference>
<keyword evidence="8" id="KW-0539">Nucleus</keyword>
<dbReference type="Gene3D" id="3.30.160.60">
    <property type="entry name" value="Classic Zinc Finger"/>
    <property type="match status" value="9"/>
</dbReference>
<feature type="domain" description="C2H2-type" evidence="12">
    <location>
        <begin position="345"/>
        <end position="372"/>
    </location>
</feature>
<sequence>MQFINSNTDQYSEKQNLIICRACLNSIQDTIPYGIHTMDSQIRLWLQDPTLENSVIEDEFPKNVCHSCHQTLENFLKFYQMCLRSRELYTEMMKKGQRTTSGMSDNSDTLNASAKEVNCDWLEFDFVALPKSLLTDRSKTDCKLDPNVKEKIPSPATSKKKEDCIVSLFDLNDACSDHSSNDNIERASNSFATCKAGKIQISAPQDKSSKITVVKIDRKQKSHNEDKPQHICEECGKVYPSLARLIEHQYSHKPKTEYPYHCKECNKAFKHRQTFMAHQMRHAGIKNFQCPYCDMKKTTKSELRAHMNYHTKERQWLCPKCPLIFSSAANLRRHDQVVHQGIRRYSCSYCSTTFGKQESLKHHEMRHTGEKPHVCLICDKRFIQSVALKAHMKIHNKGILKGTSHSLRSPKQENDSSDSFDHQYDETHTEPLIDKTEESEKGSNCHTQEIKNEKCSHDNSSDEDQPLTKRKKTKRKNPKTDLPPLEGKAKIPRSRKEKIKTPDETPQHVCEECGKVYKALVKLIEHQYSHKPLEEYPFHCDEPNCGKAFKTKSSYQEHKLRHAGIKNFQCHLCDMKKTSKKELDIHINYHTKERQWLCPKCSMLFYSANDLRSHDKIVHLRIRRFFCRFCDQAFAKNYALKHHEMRHTGEKPHVCSECGKGFIQMVSLRTHMKSHKLCEQKKSTKTNKGEKV</sequence>
<feature type="domain" description="C2H2-type" evidence="12">
    <location>
        <begin position="508"/>
        <end position="535"/>
    </location>
</feature>
<accession>A0A1I8P5G1</accession>
<evidence type="ECO:0000256" key="1">
    <source>
        <dbReference type="ARBA" id="ARBA00004123"/>
    </source>
</evidence>
<dbReference type="Pfam" id="PF13912">
    <property type="entry name" value="zf-C2H2_6"/>
    <property type="match status" value="3"/>
</dbReference>
<keyword evidence="5 10" id="KW-0862">Zinc</keyword>
<dbReference type="PANTHER" id="PTHR24404:SF100">
    <property type="entry name" value="ZINC FINGER PROTEIN 501"/>
    <property type="match status" value="1"/>
</dbReference>
<evidence type="ECO:0000256" key="3">
    <source>
        <dbReference type="ARBA" id="ARBA00022737"/>
    </source>
</evidence>
<feature type="domain" description="C2H2-type" evidence="12">
    <location>
        <begin position="230"/>
        <end position="257"/>
    </location>
</feature>
<dbReference type="PANTHER" id="PTHR24404">
    <property type="entry name" value="ZINC FINGER PROTEIN"/>
    <property type="match status" value="1"/>
</dbReference>
<dbReference type="Pfam" id="PF00096">
    <property type="entry name" value="zf-C2H2"/>
    <property type="match status" value="4"/>
</dbReference>
<feature type="binding site" evidence="10">
    <location>
        <position position="20"/>
    </location>
    <ligand>
        <name>Zn(2+)</name>
        <dbReference type="ChEBI" id="CHEBI:29105"/>
    </ligand>
</feature>
<evidence type="ECO:0000256" key="2">
    <source>
        <dbReference type="ARBA" id="ARBA00022723"/>
    </source>
</evidence>
<evidence type="ECO:0000256" key="8">
    <source>
        <dbReference type="ARBA" id="ARBA00023242"/>
    </source>
</evidence>
<evidence type="ECO:0000313" key="15">
    <source>
        <dbReference type="Proteomes" id="UP000095300"/>
    </source>
</evidence>
<dbReference type="Pfam" id="PF07776">
    <property type="entry name" value="zf-AD"/>
    <property type="match status" value="1"/>
</dbReference>
<organism evidence="14 15">
    <name type="scientific">Stomoxys calcitrans</name>
    <name type="common">Stable fly</name>
    <name type="synonym">Conops calcitrans</name>
    <dbReference type="NCBI Taxonomy" id="35570"/>
    <lineage>
        <taxon>Eukaryota</taxon>
        <taxon>Metazoa</taxon>
        <taxon>Ecdysozoa</taxon>
        <taxon>Arthropoda</taxon>
        <taxon>Hexapoda</taxon>
        <taxon>Insecta</taxon>
        <taxon>Pterygota</taxon>
        <taxon>Neoptera</taxon>
        <taxon>Endopterygota</taxon>
        <taxon>Diptera</taxon>
        <taxon>Brachycera</taxon>
        <taxon>Muscomorpha</taxon>
        <taxon>Muscoidea</taxon>
        <taxon>Muscidae</taxon>
        <taxon>Stomoxys</taxon>
    </lineage>
</organism>
<feature type="binding site" evidence="10">
    <location>
        <position position="23"/>
    </location>
    <ligand>
        <name>Zn(2+)</name>
        <dbReference type="ChEBI" id="CHEBI:29105"/>
    </ligand>
</feature>
<dbReference type="InterPro" id="IPR013087">
    <property type="entry name" value="Znf_C2H2_type"/>
</dbReference>
<dbReference type="OrthoDB" id="6077919at2759"/>
<dbReference type="FunFam" id="3.30.160.60:FF:000340">
    <property type="entry name" value="zinc finger protein 473 isoform X1"/>
    <property type="match status" value="1"/>
</dbReference>
<dbReference type="PROSITE" id="PS51915">
    <property type="entry name" value="ZAD"/>
    <property type="match status" value="1"/>
</dbReference>
<evidence type="ECO:0000313" key="14">
    <source>
        <dbReference type="EnsemblMetazoa" id="SCAU004998-PA"/>
    </source>
</evidence>
<protein>
    <recommendedName>
        <fullName evidence="16">Protein krueppel</fullName>
    </recommendedName>
</protein>
<feature type="domain" description="C2H2-type" evidence="12">
    <location>
        <begin position="538"/>
        <end position="567"/>
    </location>
</feature>
<evidence type="ECO:0000256" key="11">
    <source>
        <dbReference type="SAM" id="MobiDB-lite"/>
    </source>
</evidence>
<name>A0A1I8P5G1_STOCA</name>
<feature type="domain" description="C2H2-type" evidence="12">
    <location>
        <begin position="373"/>
        <end position="395"/>
    </location>
</feature>
<dbReference type="VEuPathDB" id="VectorBase:SCAU004998"/>
<dbReference type="PROSITE" id="PS00028">
    <property type="entry name" value="ZINC_FINGER_C2H2_1"/>
    <property type="match status" value="10"/>
</dbReference>
<evidence type="ECO:0000256" key="7">
    <source>
        <dbReference type="ARBA" id="ARBA00023125"/>
    </source>
</evidence>
<feature type="domain" description="ZAD" evidence="13">
    <location>
        <begin position="18"/>
        <end position="92"/>
    </location>
</feature>
<evidence type="ECO:0000256" key="5">
    <source>
        <dbReference type="ARBA" id="ARBA00022833"/>
    </source>
</evidence>
<dbReference type="EnsemblMetazoa" id="SCAU004998-RA">
    <property type="protein sequence ID" value="SCAU004998-PA"/>
    <property type="gene ID" value="SCAU004998"/>
</dbReference>
<proteinExistence type="predicted"/>
<dbReference type="STRING" id="35570.A0A1I8P5G1"/>